<evidence type="ECO:0000256" key="1">
    <source>
        <dbReference type="ARBA" id="ARBA00023015"/>
    </source>
</evidence>
<proteinExistence type="predicted"/>
<feature type="domain" description="Bromo" evidence="7">
    <location>
        <begin position="476"/>
        <end position="548"/>
    </location>
</feature>
<evidence type="ECO:0008006" key="11">
    <source>
        <dbReference type="Google" id="ProtNLM"/>
    </source>
</evidence>
<feature type="region of interest" description="Disordered" evidence="6">
    <location>
        <begin position="749"/>
        <end position="802"/>
    </location>
</feature>
<organism evidence="9 10">
    <name type="scientific">Dorcoceras hygrometricum</name>
    <dbReference type="NCBI Taxonomy" id="472368"/>
    <lineage>
        <taxon>Eukaryota</taxon>
        <taxon>Viridiplantae</taxon>
        <taxon>Streptophyta</taxon>
        <taxon>Embryophyta</taxon>
        <taxon>Tracheophyta</taxon>
        <taxon>Spermatophyta</taxon>
        <taxon>Magnoliopsida</taxon>
        <taxon>eudicotyledons</taxon>
        <taxon>Gunneridae</taxon>
        <taxon>Pentapetalae</taxon>
        <taxon>asterids</taxon>
        <taxon>lamiids</taxon>
        <taxon>Lamiales</taxon>
        <taxon>Gesneriaceae</taxon>
        <taxon>Didymocarpoideae</taxon>
        <taxon>Trichosporeae</taxon>
        <taxon>Loxocarpinae</taxon>
        <taxon>Dorcoceras</taxon>
    </lineage>
</organism>
<evidence type="ECO:0000313" key="10">
    <source>
        <dbReference type="Proteomes" id="UP000250235"/>
    </source>
</evidence>
<dbReference type="SUPFAM" id="SSF47370">
    <property type="entry name" value="Bromodomain"/>
    <property type="match status" value="1"/>
</dbReference>
<reference evidence="9 10" key="1">
    <citation type="journal article" date="2015" name="Proc. Natl. Acad. Sci. U.S.A.">
        <title>The resurrection genome of Boea hygrometrica: A blueprint for survival of dehydration.</title>
        <authorList>
            <person name="Xiao L."/>
            <person name="Yang G."/>
            <person name="Zhang L."/>
            <person name="Yang X."/>
            <person name="Zhao S."/>
            <person name="Ji Z."/>
            <person name="Zhou Q."/>
            <person name="Hu M."/>
            <person name="Wang Y."/>
            <person name="Chen M."/>
            <person name="Xu Y."/>
            <person name="Jin H."/>
            <person name="Xiao X."/>
            <person name="Hu G."/>
            <person name="Bao F."/>
            <person name="Hu Y."/>
            <person name="Wan P."/>
            <person name="Li L."/>
            <person name="Deng X."/>
            <person name="Kuang T."/>
            <person name="Xiang C."/>
            <person name="Zhu J.K."/>
            <person name="Oliver M.J."/>
            <person name="He Y."/>
        </authorList>
    </citation>
    <scope>NUCLEOTIDE SEQUENCE [LARGE SCALE GENOMIC DNA]</scope>
    <source>
        <strain evidence="10">cv. XS01</strain>
    </source>
</reference>
<dbReference type="PROSITE" id="PS50014">
    <property type="entry name" value="BROMODOMAIN_2"/>
    <property type="match status" value="1"/>
</dbReference>
<sequence length="802" mass="88583">MDSGTTGDSGNDNLKLRSTVSWTENRKVYTRRARKKVPETKVDIDTSNIGTGTSTGASTSTGNPSTTAASTEEHIGSVVAATSKPTNGIPSTSATSTRYLVKNVLQECVEASVTEDIDSSLERLQVQSPTLEQTLSQTLAERDVDSFQSQQLLGRVKHDEQRPSVSENDCTRQNVGGQGSCCQSLGQQNQRRLSPLLNDAESQSPKETTSFHSEKEKMRTNENVRQNLREPSLLSSENDLPNDNLIKLQNDENSMSVPPPAPSSNGPAHTSDLVQPLVITRIDNRIRKLADELEVKERELASSNAQVSNSNFNNIGSGVEGSEIGGFYLPQPVNVPNEAVERRALVRINSEVSVMGIKETPPMKLARLSSDVGIARTLEPKSYGRQLSIAVMENTHDAGEIIDKEKRTPKANQYYRNSEFLLGKDRLPPESNKKLKANHRRKHGGRSEQARGFGFGFDKNRNQVFKSCSSILQRLMNHKHGWVFNEPVDAEALELHDYHVIIKHPMDLGTIKTRLSQNWYKSPREFAEDVRLVFRNAMTYNPKGQDVHVMAEELSGIFEEKWAVMETKFNPYLKYHVYQDAGLPTPTSRKFPQPYSAPVSAPASVHAFAPTAPLTIDSKNQRAHVGRMPLPKKPKAKDMNKRDMTYEEKQRLSNNLQNLASDKLDAIIQIIKKNSTALSQHDDEIEVDIDSVDPETLWELDRFVSNYKKGLSKNKRKAELALQARTVSNRSVSLTTTTPTVQEVQVESGTVIDKQDTHAVEGGKQGNDVSRSSSSGSSSSDSGASSTDSDSGHTSGDESDAG</sequence>
<feature type="compositionally biased region" description="Polar residues" evidence="6">
    <location>
        <begin position="200"/>
        <end position="211"/>
    </location>
</feature>
<keyword evidence="2 4" id="KW-0103">Bromodomain</keyword>
<dbReference type="SMART" id="SM00297">
    <property type="entry name" value="BROMO"/>
    <property type="match status" value="1"/>
</dbReference>
<evidence type="ECO:0000259" key="8">
    <source>
        <dbReference type="PROSITE" id="PS51525"/>
    </source>
</evidence>
<dbReference type="CDD" id="cd05506">
    <property type="entry name" value="Bromo_plant1"/>
    <property type="match status" value="1"/>
</dbReference>
<accession>A0A2Z7DDP9</accession>
<keyword evidence="3" id="KW-0804">Transcription</keyword>
<dbReference type="InterPro" id="IPR038336">
    <property type="entry name" value="NET_sf"/>
</dbReference>
<dbReference type="InterPro" id="IPR037377">
    <property type="entry name" value="GTE_bromo"/>
</dbReference>
<dbReference type="PANTHER" id="PTHR45926">
    <property type="entry name" value="OSJNBA0053K19.4 PROTEIN"/>
    <property type="match status" value="1"/>
</dbReference>
<feature type="compositionally biased region" description="Basic residues" evidence="6">
    <location>
        <begin position="434"/>
        <end position="444"/>
    </location>
</feature>
<protein>
    <recommendedName>
        <fullName evidence="11">Transcription factor GTE4-like</fullName>
    </recommendedName>
</protein>
<gene>
    <name evidence="9" type="ORF">F511_38932</name>
</gene>
<dbReference type="PROSITE" id="PS51525">
    <property type="entry name" value="NET"/>
    <property type="match status" value="1"/>
</dbReference>
<dbReference type="PRINTS" id="PR00503">
    <property type="entry name" value="BROMODOMAIN"/>
</dbReference>
<evidence type="ECO:0000256" key="2">
    <source>
        <dbReference type="ARBA" id="ARBA00023117"/>
    </source>
</evidence>
<dbReference type="Gene3D" id="1.20.920.10">
    <property type="entry name" value="Bromodomain-like"/>
    <property type="match status" value="1"/>
</dbReference>
<dbReference type="Proteomes" id="UP000250235">
    <property type="component" value="Unassembled WGS sequence"/>
</dbReference>
<dbReference type="InterPro" id="IPR018359">
    <property type="entry name" value="Bromodomain_CS"/>
</dbReference>
<feature type="region of interest" description="Disordered" evidence="6">
    <location>
        <begin position="33"/>
        <end position="72"/>
    </location>
</feature>
<feature type="compositionally biased region" description="Basic and acidic residues" evidence="6">
    <location>
        <begin position="212"/>
        <end position="222"/>
    </location>
</feature>
<feature type="compositionally biased region" description="Low complexity" evidence="6">
    <location>
        <begin position="46"/>
        <end position="70"/>
    </location>
</feature>
<keyword evidence="5" id="KW-0175">Coiled coil</keyword>
<feature type="domain" description="NET" evidence="8">
    <location>
        <begin position="634"/>
        <end position="715"/>
    </location>
</feature>
<feature type="compositionally biased region" description="Low complexity" evidence="6">
    <location>
        <begin position="770"/>
        <end position="794"/>
    </location>
</feature>
<dbReference type="Pfam" id="PF17035">
    <property type="entry name" value="BET"/>
    <property type="match status" value="1"/>
</dbReference>
<feature type="compositionally biased region" description="Polar residues" evidence="6">
    <location>
        <begin position="163"/>
        <end position="175"/>
    </location>
</feature>
<evidence type="ECO:0000256" key="3">
    <source>
        <dbReference type="ARBA" id="ARBA00023163"/>
    </source>
</evidence>
<name>A0A2Z7DDP9_9LAMI</name>
<evidence type="ECO:0000256" key="4">
    <source>
        <dbReference type="PROSITE-ProRule" id="PRU00035"/>
    </source>
</evidence>
<dbReference type="OrthoDB" id="21449at2759"/>
<keyword evidence="10" id="KW-1185">Reference proteome</keyword>
<dbReference type="Gene3D" id="1.20.1270.220">
    <property type="match status" value="1"/>
</dbReference>
<dbReference type="PROSITE" id="PS00633">
    <property type="entry name" value="BROMODOMAIN_1"/>
    <property type="match status" value="1"/>
</dbReference>
<dbReference type="Pfam" id="PF00439">
    <property type="entry name" value="Bromodomain"/>
    <property type="match status" value="1"/>
</dbReference>
<dbReference type="InterPro" id="IPR001487">
    <property type="entry name" value="Bromodomain"/>
</dbReference>
<dbReference type="EMBL" id="KQ988524">
    <property type="protein sequence ID" value="KZV55492.1"/>
    <property type="molecule type" value="Genomic_DNA"/>
</dbReference>
<evidence type="ECO:0000313" key="9">
    <source>
        <dbReference type="EMBL" id="KZV55492.1"/>
    </source>
</evidence>
<dbReference type="AlphaFoldDB" id="A0A2Z7DDP9"/>
<keyword evidence="1" id="KW-0805">Transcription regulation</keyword>
<feature type="region of interest" description="Disordered" evidence="6">
    <location>
        <begin position="426"/>
        <end position="453"/>
    </location>
</feature>
<dbReference type="InterPro" id="IPR036427">
    <property type="entry name" value="Bromodomain-like_sf"/>
</dbReference>
<evidence type="ECO:0000259" key="7">
    <source>
        <dbReference type="PROSITE" id="PS50014"/>
    </source>
</evidence>
<dbReference type="InterPro" id="IPR027353">
    <property type="entry name" value="NET_dom"/>
</dbReference>
<evidence type="ECO:0000256" key="5">
    <source>
        <dbReference type="SAM" id="Coils"/>
    </source>
</evidence>
<evidence type="ECO:0000256" key="6">
    <source>
        <dbReference type="SAM" id="MobiDB-lite"/>
    </source>
</evidence>
<feature type="region of interest" description="Disordered" evidence="6">
    <location>
        <begin position="150"/>
        <end position="271"/>
    </location>
</feature>
<feature type="coiled-coil region" evidence="5">
    <location>
        <begin position="279"/>
        <end position="306"/>
    </location>
</feature>